<gene>
    <name evidence="1" type="ORF">PGLA_01905</name>
</gene>
<keyword evidence="2" id="KW-1185">Reference proteome</keyword>
<protein>
    <recommendedName>
        <fullName evidence="3">PAS domain-containing protein</fullName>
    </recommendedName>
</protein>
<dbReference type="EMBL" id="LVJH01000002">
    <property type="protein sequence ID" value="OAB46169.1"/>
    <property type="molecule type" value="Genomic_DNA"/>
</dbReference>
<evidence type="ECO:0000313" key="1">
    <source>
        <dbReference type="EMBL" id="OAB46169.1"/>
    </source>
</evidence>
<name>A0A168NWS4_9BACL</name>
<proteinExistence type="predicted"/>
<evidence type="ECO:0000313" key="2">
    <source>
        <dbReference type="Proteomes" id="UP000076967"/>
    </source>
</evidence>
<accession>A0A168NWS4</accession>
<dbReference type="Gene3D" id="3.30.450.20">
    <property type="entry name" value="PAS domain"/>
    <property type="match status" value="1"/>
</dbReference>
<comment type="caution">
    <text evidence="1">The sequence shown here is derived from an EMBL/GenBank/DDBJ whole genome shotgun (WGS) entry which is preliminary data.</text>
</comment>
<sequence>MTNLNTTLHNEIIHSLQQSIAVLDCDGCVITVNPAWIVMSTSNKIPSDFQWIGVNFFQICESSFLMEEIEINTLLITSFHSILQGHIHTFSHNFSMLINHKTEWFVLDVSPLLTFGMNSIKGAIVTLTNITASKQLEHDLQESLSQIRTLRGLIPICAVCKRIKDDELWNAIENFLEKHTYAEFTHDICPDCIRSLYPKYSFVLDRPSES</sequence>
<dbReference type="RefSeq" id="WP_068527868.1">
    <property type="nucleotide sequence ID" value="NZ_LVJH01000002.1"/>
</dbReference>
<reference evidence="1 2" key="1">
    <citation type="submission" date="2016-03" db="EMBL/GenBank/DDBJ databases">
        <title>Draft genome sequence of Paenibacillus glacialis DSM 22343.</title>
        <authorList>
            <person name="Shin S.-K."/>
            <person name="Yi H."/>
        </authorList>
    </citation>
    <scope>NUCLEOTIDE SEQUENCE [LARGE SCALE GENOMIC DNA]</scope>
    <source>
        <strain evidence="1 2">DSM 22343</strain>
    </source>
</reference>
<dbReference type="STRING" id="494026.PGLA_01905"/>
<evidence type="ECO:0008006" key="3">
    <source>
        <dbReference type="Google" id="ProtNLM"/>
    </source>
</evidence>
<organism evidence="1 2">
    <name type="scientific">Paenibacillus glacialis</name>
    <dbReference type="NCBI Taxonomy" id="494026"/>
    <lineage>
        <taxon>Bacteria</taxon>
        <taxon>Bacillati</taxon>
        <taxon>Bacillota</taxon>
        <taxon>Bacilli</taxon>
        <taxon>Bacillales</taxon>
        <taxon>Paenibacillaceae</taxon>
        <taxon>Paenibacillus</taxon>
    </lineage>
</organism>
<dbReference type="Proteomes" id="UP000076967">
    <property type="component" value="Unassembled WGS sequence"/>
</dbReference>
<dbReference type="OrthoDB" id="2645267at2"/>
<dbReference type="AlphaFoldDB" id="A0A168NWS4"/>